<dbReference type="Proteomes" id="UP000054359">
    <property type="component" value="Unassembled WGS sequence"/>
</dbReference>
<organism evidence="2 3">
    <name type="scientific">Stegodyphus mimosarum</name>
    <name type="common">African social velvet spider</name>
    <dbReference type="NCBI Taxonomy" id="407821"/>
    <lineage>
        <taxon>Eukaryota</taxon>
        <taxon>Metazoa</taxon>
        <taxon>Ecdysozoa</taxon>
        <taxon>Arthropoda</taxon>
        <taxon>Chelicerata</taxon>
        <taxon>Arachnida</taxon>
        <taxon>Araneae</taxon>
        <taxon>Araneomorphae</taxon>
        <taxon>Entelegynae</taxon>
        <taxon>Eresoidea</taxon>
        <taxon>Eresidae</taxon>
        <taxon>Stegodyphus</taxon>
    </lineage>
</organism>
<name>A0A087SVH7_STEMI</name>
<evidence type="ECO:0000256" key="1">
    <source>
        <dbReference type="SAM" id="MobiDB-lite"/>
    </source>
</evidence>
<dbReference type="EMBL" id="KK112151">
    <property type="protein sequence ID" value="KFM56866.1"/>
    <property type="molecule type" value="Genomic_DNA"/>
</dbReference>
<feature type="non-terminal residue" evidence="2">
    <location>
        <position position="35"/>
    </location>
</feature>
<accession>A0A087SVH7</accession>
<evidence type="ECO:0000313" key="3">
    <source>
        <dbReference type="Proteomes" id="UP000054359"/>
    </source>
</evidence>
<sequence>MQGVYQEHPNSAQPDSSLGIHKKYPKNCACMAHSF</sequence>
<reference evidence="2 3" key="1">
    <citation type="submission" date="2013-11" db="EMBL/GenBank/DDBJ databases">
        <title>Genome sequencing of Stegodyphus mimosarum.</title>
        <authorList>
            <person name="Bechsgaard J."/>
        </authorList>
    </citation>
    <scope>NUCLEOTIDE SEQUENCE [LARGE SCALE GENOMIC DNA]</scope>
</reference>
<gene>
    <name evidence="2" type="ORF">X975_17787</name>
</gene>
<feature type="region of interest" description="Disordered" evidence="1">
    <location>
        <begin position="1"/>
        <end position="22"/>
    </location>
</feature>
<dbReference type="AlphaFoldDB" id="A0A087SVH7"/>
<proteinExistence type="predicted"/>
<protein>
    <submittedName>
        <fullName evidence="2">Uncharacterized protein</fullName>
    </submittedName>
</protein>
<keyword evidence="3" id="KW-1185">Reference proteome</keyword>
<evidence type="ECO:0000313" key="2">
    <source>
        <dbReference type="EMBL" id="KFM56866.1"/>
    </source>
</evidence>